<reference evidence="3" key="1">
    <citation type="journal article" date="2019" name="Int. J. Syst. Evol. Microbiol.">
        <title>The Global Catalogue of Microorganisms (GCM) 10K type strain sequencing project: providing services to taxonomists for standard genome sequencing and annotation.</title>
        <authorList>
            <consortium name="The Broad Institute Genomics Platform"/>
            <consortium name="The Broad Institute Genome Sequencing Center for Infectious Disease"/>
            <person name="Wu L."/>
            <person name="Ma J."/>
        </authorList>
    </citation>
    <scope>NUCLEOTIDE SEQUENCE [LARGE SCALE GENOMIC DNA]</scope>
    <source>
        <strain evidence="3">CECT 7706</strain>
    </source>
</reference>
<keyword evidence="1" id="KW-0472">Membrane</keyword>
<evidence type="ECO:0000256" key="1">
    <source>
        <dbReference type="SAM" id="Phobius"/>
    </source>
</evidence>
<dbReference type="Pfam" id="PF18919">
    <property type="entry name" value="DUF5670"/>
    <property type="match status" value="1"/>
</dbReference>
<protein>
    <submittedName>
        <fullName evidence="2">Lmo0937 family membrane protein</fullName>
    </submittedName>
</protein>
<comment type="caution">
    <text evidence="2">The sequence shown here is derived from an EMBL/GenBank/DDBJ whole genome shotgun (WGS) entry which is preliminary data.</text>
</comment>
<proteinExistence type="predicted"/>
<organism evidence="2 3">
    <name type="scientific">Cyclobacterium jeungdonense</name>
    <dbReference type="NCBI Taxonomy" id="708087"/>
    <lineage>
        <taxon>Bacteria</taxon>
        <taxon>Pseudomonadati</taxon>
        <taxon>Bacteroidota</taxon>
        <taxon>Cytophagia</taxon>
        <taxon>Cytophagales</taxon>
        <taxon>Cyclobacteriaceae</taxon>
        <taxon>Cyclobacterium</taxon>
    </lineage>
</organism>
<dbReference type="Proteomes" id="UP001236663">
    <property type="component" value="Unassembled WGS sequence"/>
</dbReference>
<dbReference type="EMBL" id="JAUFQS010000041">
    <property type="protein sequence ID" value="MDN3689589.1"/>
    <property type="molecule type" value="Genomic_DNA"/>
</dbReference>
<name>A0ABT8C9V8_9BACT</name>
<dbReference type="NCBIfam" id="NF033488">
    <property type="entry name" value="lmo0937_fam_TM"/>
    <property type="match status" value="1"/>
</dbReference>
<gene>
    <name evidence="2" type="ORF">QWZ15_17325</name>
</gene>
<dbReference type="RefSeq" id="WP_163385328.1">
    <property type="nucleotide sequence ID" value="NZ_JAUFQS010000041.1"/>
</dbReference>
<sequence>MSSLLYLIAIILVIGWIIGAFVYSVGGLIHILLVLAIIAILFRVIGGRTV</sequence>
<evidence type="ECO:0000313" key="2">
    <source>
        <dbReference type="EMBL" id="MDN3689589.1"/>
    </source>
</evidence>
<feature type="transmembrane region" description="Helical" evidence="1">
    <location>
        <begin position="5"/>
        <end position="23"/>
    </location>
</feature>
<keyword evidence="1" id="KW-1133">Transmembrane helix</keyword>
<keyword evidence="1" id="KW-0812">Transmembrane</keyword>
<feature type="transmembrane region" description="Helical" evidence="1">
    <location>
        <begin position="29"/>
        <end position="46"/>
    </location>
</feature>
<accession>A0ABT8C9V8</accession>
<keyword evidence="3" id="KW-1185">Reference proteome</keyword>
<evidence type="ECO:0000313" key="3">
    <source>
        <dbReference type="Proteomes" id="UP001236663"/>
    </source>
</evidence>
<dbReference type="InterPro" id="IPR043727">
    <property type="entry name" value="Lmo0937-like"/>
</dbReference>